<gene>
    <name evidence="1" type="ORF">BDQ12DRAFT_70269</name>
</gene>
<sequence length="58" mass="6536">MFNSLHPSLKANRQQPTTLNIFVSLGITHIGCGSFYQYGAVDKINQHSNNPRLTHLRV</sequence>
<reference evidence="1 2" key="1">
    <citation type="journal article" date="2019" name="Nat. Ecol. Evol.">
        <title>Megaphylogeny resolves global patterns of mushroom evolution.</title>
        <authorList>
            <person name="Varga T."/>
            <person name="Krizsan K."/>
            <person name="Foldi C."/>
            <person name="Dima B."/>
            <person name="Sanchez-Garcia M."/>
            <person name="Sanchez-Ramirez S."/>
            <person name="Szollosi G.J."/>
            <person name="Szarkandi J.G."/>
            <person name="Papp V."/>
            <person name="Albert L."/>
            <person name="Andreopoulos W."/>
            <person name="Angelini C."/>
            <person name="Antonin V."/>
            <person name="Barry K.W."/>
            <person name="Bougher N.L."/>
            <person name="Buchanan P."/>
            <person name="Buyck B."/>
            <person name="Bense V."/>
            <person name="Catcheside P."/>
            <person name="Chovatia M."/>
            <person name="Cooper J."/>
            <person name="Damon W."/>
            <person name="Desjardin D."/>
            <person name="Finy P."/>
            <person name="Geml J."/>
            <person name="Haridas S."/>
            <person name="Hughes K."/>
            <person name="Justo A."/>
            <person name="Karasinski D."/>
            <person name="Kautmanova I."/>
            <person name="Kiss B."/>
            <person name="Kocsube S."/>
            <person name="Kotiranta H."/>
            <person name="LaButti K.M."/>
            <person name="Lechner B.E."/>
            <person name="Liimatainen K."/>
            <person name="Lipzen A."/>
            <person name="Lukacs Z."/>
            <person name="Mihaltcheva S."/>
            <person name="Morgado L.N."/>
            <person name="Niskanen T."/>
            <person name="Noordeloos M.E."/>
            <person name="Ohm R.A."/>
            <person name="Ortiz-Santana B."/>
            <person name="Ovrebo C."/>
            <person name="Racz N."/>
            <person name="Riley R."/>
            <person name="Savchenko A."/>
            <person name="Shiryaev A."/>
            <person name="Soop K."/>
            <person name="Spirin V."/>
            <person name="Szebenyi C."/>
            <person name="Tomsovsky M."/>
            <person name="Tulloss R.E."/>
            <person name="Uehling J."/>
            <person name="Grigoriev I.V."/>
            <person name="Vagvolgyi C."/>
            <person name="Papp T."/>
            <person name="Martin F.M."/>
            <person name="Miettinen O."/>
            <person name="Hibbett D.S."/>
            <person name="Nagy L.G."/>
        </authorList>
    </citation>
    <scope>NUCLEOTIDE SEQUENCE [LARGE SCALE GENOMIC DNA]</scope>
    <source>
        <strain evidence="1 2">CBS 166.37</strain>
    </source>
</reference>
<protein>
    <submittedName>
        <fullName evidence="1">Uncharacterized protein</fullName>
    </submittedName>
</protein>
<accession>A0A5C3M1Q1</accession>
<name>A0A5C3M1Q1_9AGAR</name>
<evidence type="ECO:0000313" key="1">
    <source>
        <dbReference type="EMBL" id="TFK39140.1"/>
    </source>
</evidence>
<dbReference type="EMBL" id="ML213600">
    <property type="protein sequence ID" value="TFK39140.1"/>
    <property type="molecule type" value="Genomic_DNA"/>
</dbReference>
<evidence type="ECO:0000313" key="2">
    <source>
        <dbReference type="Proteomes" id="UP000308652"/>
    </source>
</evidence>
<dbReference type="AlphaFoldDB" id="A0A5C3M1Q1"/>
<proteinExistence type="predicted"/>
<keyword evidence="2" id="KW-1185">Reference proteome</keyword>
<organism evidence="1 2">
    <name type="scientific">Crucibulum laeve</name>
    <dbReference type="NCBI Taxonomy" id="68775"/>
    <lineage>
        <taxon>Eukaryota</taxon>
        <taxon>Fungi</taxon>
        <taxon>Dikarya</taxon>
        <taxon>Basidiomycota</taxon>
        <taxon>Agaricomycotina</taxon>
        <taxon>Agaricomycetes</taxon>
        <taxon>Agaricomycetidae</taxon>
        <taxon>Agaricales</taxon>
        <taxon>Agaricineae</taxon>
        <taxon>Nidulariaceae</taxon>
        <taxon>Crucibulum</taxon>
    </lineage>
</organism>
<dbReference type="Proteomes" id="UP000308652">
    <property type="component" value="Unassembled WGS sequence"/>
</dbReference>